<dbReference type="Pfam" id="PF21910">
    <property type="entry name" value="GH85_C"/>
    <property type="match status" value="1"/>
</dbReference>
<dbReference type="RefSeq" id="WP_253672680.1">
    <property type="nucleotide sequence ID" value="NZ_JAMTCP010000046.1"/>
</dbReference>
<comment type="caution">
    <text evidence="3">The sequence shown here is derived from an EMBL/GenBank/DDBJ whole genome shotgun (WGS) entry which is preliminary data.</text>
</comment>
<dbReference type="InterPro" id="IPR032979">
    <property type="entry name" value="ENGase"/>
</dbReference>
<feature type="domain" description="Cytosolic endo-beta-N-acetylglucosaminidase TIM barrel" evidence="1">
    <location>
        <begin position="87"/>
        <end position="377"/>
    </location>
</feature>
<dbReference type="EMBL" id="JAMTCP010000046">
    <property type="protein sequence ID" value="MCP2261652.1"/>
    <property type="molecule type" value="Genomic_DNA"/>
</dbReference>
<proteinExistence type="predicted"/>
<evidence type="ECO:0000313" key="3">
    <source>
        <dbReference type="EMBL" id="MCP2261652.1"/>
    </source>
</evidence>
<dbReference type="PANTHER" id="PTHR13246:SF1">
    <property type="entry name" value="CYTOSOLIC ENDO-BETA-N-ACETYLGLUCOSAMINIDASE"/>
    <property type="match status" value="1"/>
</dbReference>
<protein>
    <submittedName>
        <fullName evidence="3">Mannosyl-glycoprotein endo-beta-N-acetylglucosaminidase</fullName>
    </submittedName>
</protein>
<dbReference type="Gene3D" id="3.20.20.80">
    <property type="entry name" value="Glycosidases"/>
    <property type="match status" value="1"/>
</dbReference>
<dbReference type="Pfam" id="PF03644">
    <property type="entry name" value="Glyco_hydro_85"/>
    <property type="match status" value="1"/>
</dbReference>
<evidence type="ECO:0000259" key="1">
    <source>
        <dbReference type="Pfam" id="PF03644"/>
    </source>
</evidence>
<name>A0ABT1I1I9_STRSD</name>
<keyword evidence="4" id="KW-1185">Reference proteome</keyword>
<dbReference type="Proteomes" id="UP001205311">
    <property type="component" value="Unassembled WGS sequence"/>
</dbReference>
<feature type="domain" description="Endo-beta-N-acetylglucosaminidase D-like D2" evidence="2">
    <location>
        <begin position="582"/>
        <end position="642"/>
    </location>
</feature>
<sequence length="642" mass="71627">MTCVACGPGLIHHFSTVHHPPYAPVWYPASILRWSPGDDPDREFNQSRVPLAPRELNTYRPMNQQSRVEKARVAACVAFAATPNNLSQGVLDHAFYACGYWQYIDILVFWGGAAGEGLILAPNPHVTDAAHRHGVRVFGNVFFPEAGSGGRSCCVDAFLTRRADGSFPVADKLIEAARFYGFDGWFINQETDRSGDDQRHGEFRDFLAYASERKPDGFMWYELSGSLAEDNVRILQDGKTRVSDSIFLDYAWMSERRGDKRHTLRDSAATAEKAGRSGRDLYAGLETVQGRGDPEVAVKHVSLALFRPDHETMKASGNGRDLEKFHEGEATFWVGGRRDPSDVPQGTRWGLARYIVERTPVLRDPFVTHFNTGHGTAYYAQGKRVRTGGWANLSLQDVMPLYRWVVDPERAALKPRFDYEDAFEGGTSLLLLMPHEAARPSLLPLFQAQMRVTPQTEFSVVAKPDEEEWECLEIAVALKQAPQEFLRIRLEPQERINGWVRLRGTPDSTVSGTAVQLGLWVRPPVPAPIRLGQLSVLTAELAAPPAPTDLKIQQSIPLSLNRRALRLRWKPAAAGAPSSSPLRHYEVYRGEDRSVLLGATLNTCFYVESLERDRLEKETPLVVCAVGPTGHRSGVAKTVVEW</sequence>
<accession>A0ABT1I1I9</accession>
<organism evidence="3 4">
    <name type="scientific">Streptoalloteichus tenebrarius (strain ATCC 17920 / DSM 40477 / JCM 4838 / CBS 697.72 / NBRC 16177 / NCIMB 11028 / NRRL B-12390 / A12253. 1 / ISP 5477)</name>
    <name type="common">Streptomyces tenebrarius</name>
    <dbReference type="NCBI Taxonomy" id="1933"/>
    <lineage>
        <taxon>Bacteria</taxon>
        <taxon>Bacillati</taxon>
        <taxon>Actinomycetota</taxon>
        <taxon>Actinomycetes</taxon>
        <taxon>Pseudonocardiales</taxon>
        <taxon>Pseudonocardiaceae</taxon>
        <taxon>Streptoalloteichus</taxon>
    </lineage>
</organism>
<evidence type="ECO:0000313" key="4">
    <source>
        <dbReference type="Proteomes" id="UP001205311"/>
    </source>
</evidence>
<reference evidence="3 4" key="1">
    <citation type="submission" date="2022-06" db="EMBL/GenBank/DDBJ databases">
        <title>Genomic Encyclopedia of Archaeal and Bacterial Type Strains, Phase II (KMG-II): from individual species to whole genera.</title>
        <authorList>
            <person name="Goeker M."/>
        </authorList>
    </citation>
    <scope>NUCLEOTIDE SEQUENCE [LARGE SCALE GENOMIC DNA]</scope>
    <source>
        <strain evidence="3 4">DSM 40477</strain>
    </source>
</reference>
<dbReference type="PANTHER" id="PTHR13246">
    <property type="entry name" value="ENDO BETA N-ACETYLGLUCOSAMINIDASE"/>
    <property type="match status" value="1"/>
</dbReference>
<dbReference type="InterPro" id="IPR013783">
    <property type="entry name" value="Ig-like_fold"/>
</dbReference>
<dbReference type="Gene3D" id="2.60.40.10">
    <property type="entry name" value="Immunoglobulins"/>
    <property type="match status" value="1"/>
</dbReference>
<evidence type="ECO:0000259" key="2">
    <source>
        <dbReference type="Pfam" id="PF21910"/>
    </source>
</evidence>
<dbReference type="Gene3D" id="2.60.120.260">
    <property type="entry name" value="Galactose-binding domain-like"/>
    <property type="match status" value="1"/>
</dbReference>
<dbReference type="InterPro" id="IPR005201">
    <property type="entry name" value="TIM_ENGase"/>
</dbReference>
<dbReference type="InterPro" id="IPR054110">
    <property type="entry name" value="EndoD-like_D2"/>
</dbReference>
<gene>
    <name evidence="3" type="ORF">LX15_005378</name>
</gene>